<dbReference type="InterPro" id="IPR047252">
    <property type="entry name" value="TP53BP1-like"/>
</dbReference>
<evidence type="ECO:0000256" key="3">
    <source>
        <dbReference type="ARBA" id="ARBA00023242"/>
    </source>
</evidence>
<feature type="compositionally biased region" description="Polar residues" evidence="4">
    <location>
        <begin position="396"/>
        <end position="409"/>
    </location>
</feature>
<dbReference type="InterPro" id="IPR047249">
    <property type="entry name" value="BRCT_p53bp1-like_rpt1"/>
</dbReference>
<feature type="region of interest" description="Disordered" evidence="4">
    <location>
        <begin position="1"/>
        <end position="195"/>
    </location>
</feature>
<feature type="domain" description="BRCT" evidence="5">
    <location>
        <begin position="699"/>
        <end position="798"/>
    </location>
</feature>
<organism evidence="6 7">
    <name type="scientific">Ditylenchus dipsaci</name>
    <dbReference type="NCBI Taxonomy" id="166011"/>
    <lineage>
        <taxon>Eukaryota</taxon>
        <taxon>Metazoa</taxon>
        <taxon>Ecdysozoa</taxon>
        <taxon>Nematoda</taxon>
        <taxon>Chromadorea</taxon>
        <taxon>Rhabditida</taxon>
        <taxon>Tylenchina</taxon>
        <taxon>Tylenchomorpha</taxon>
        <taxon>Sphaerularioidea</taxon>
        <taxon>Anguinidae</taxon>
        <taxon>Anguininae</taxon>
        <taxon>Ditylenchus</taxon>
    </lineage>
</organism>
<feature type="compositionally biased region" description="Acidic residues" evidence="4">
    <location>
        <begin position="499"/>
        <end position="513"/>
    </location>
</feature>
<keyword evidence="2" id="KW-0227">DNA damage</keyword>
<dbReference type="Gene3D" id="3.40.50.10190">
    <property type="entry name" value="BRCT domain"/>
    <property type="match status" value="2"/>
</dbReference>
<feature type="compositionally biased region" description="Polar residues" evidence="4">
    <location>
        <begin position="111"/>
        <end position="123"/>
    </location>
</feature>
<dbReference type="AlphaFoldDB" id="A0A915DD71"/>
<evidence type="ECO:0000313" key="6">
    <source>
        <dbReference type="Proteomes" id="UP000887574"/>
    </source>
</evidence>
<feature type="region of interest" description="Disordered" evidence="4">
    <location>
        <begin position="381"/>
        <end position="618"/>
    </location>
</feature>
<dbReference type="PROSITE" id="PS50172">
    <property type="entry name" value="BRCT"/>
    <property type="match status" value="1"/>
</dbReference>
<dbReference type="GO" id="GO:0000077">
    <property type="term" value="P:DNA damage checkpoint signaling"/>
    <property type="evidence" value="ECO:0007669"/>
    <property type="project" value="TreeGrafter"/>
</dbReference>
<dbReference type="CDD" id="cd17724">
    <property type="entry name" value="BRCT_p53bp1_rpt2"/>
    <property type="match status" value="1"/>
</dbReference>
<dbReference type="SUPFAM" id="SSF52113">
    <property type="entry name" value="BRCT domain"/>
    <property type="match status" value="2"/>
</dbReference>
<feature type="compositionally biased region" description="Acidic residues" evidence="4">
    <location>
        <begin position="572"/>
        <end position="583"/>
    </location>
</feature>
<name>A0A915DD71_9BILA</name>
<feature type="compositionally biased region" description="Polar residues" evidence="4">
    <location>
        <begin position="599"/>
        <end position="614"/>
    </location>
</feature>
<protein>
    <submittedName>
        <fullName evidence="7">BRCT domain-containing protein</fullName>
    </submittedName>
</protein>
<dbReference type="PANTHER" id="PTHR15321">
    <property type="entry name" value="TUMOR SUPPRESSOR P53-BINDING PROTEIN 1"/>
    <property type="match status" value="1"/>
</dbReference>
<dbReference type="GO" id="GO:0042393">
    <property type="term" value="F:histone binding"/>
    <property type="evidence" value="ECO:0007669"/>
    <property type="project" value="TreeGrafter"/>
</dbReference>
<proteinExistence type="predicted"/>
<keyword evidence="3" id="KW-0539">Nucleus</keyword>
<dbReference type="CDD" id="cd17745">
    <property type="entry name" value="BRCT_p53bp1_rpt1"/>
    <property type="match status" value="1"/>
</dbReference>
<evidence type="ECO:0000256" key="1">
    <source>
        <dbReference type="ARBA" id="ARBA00004123"/>
    </source>
</evidence>
<dbReference type="Pfam" id="PF24680">
    <property type="entry name" value="SH3_Hsr9"/>
    <property type="match status" value="1"/>
</dbReference>
<dbReference type="InterPro" id="IPR056492">
    <property type="entry name" value="SH3_Hsr9"/>
</dbReference>
<dbReference type="WBParaSite" id="jg18667">
    <property type="protein sequence ID" value="jg18667"/>
    <property type="gene ID" value="jg18667"/>
</dbReference>
<dbReference type="InterPro" id="IPR001357">
    <property type="entry name" value="BRCT_dom"/>
</dbReference>
<feature type="compositionally biased region" description="Basic and acidic residues" evidence="4">
    <location>
        <begin position="98"/>
        <end position="108"/>
    </location>
</feature>
<sequence>MAPTPNRKRKSASAAITPKSNAGGSANVSANSTPAKKRASRGKGKSDTVINLDVDDPFSFDSKSDTHPEPLKNISVERTAFGGMKFSRSPPSSSERYASLEKIAERRGNVSGLSSSATRPSPLSVTAVLQSSSSVSTTPKTKGKKRVLLNQSSSEYQMDEDEDKDFANESIKGKSTPGTPAAPGSAQSSAKRRSKSSAFTEAAASIYEQKKTNEEDLYKVPELNPIEQLEVDHATEEHKLLAPGARVLALWGHEFYAAYVCGRDGLSRYLVHFVEDNLNRLLPPTGVIPLALLSTGYEISFIWPVDDEEVGKVGEIVAAPSGDDAEEWVEGIFEVREANLEQEEVKKVSWEKIYLSKEQRAKINVSAVNSTVFVDQENIVNESRSSRRSRTTRFSNESLATGTVSTPQPASASRATRSAKTPKTPKTPAVEVPVEEEESVEAAASSETLPKIPTQTPKTEGNRRGQSGGRKPSPVKPVTPASTRSTPRRKATQQKQVEEEVQREEDEKEEDVNMEEKQPQEEEKQPTIQPSSQQPEEIQPVEQQQPEVEEPTAAETTAKEISMEEQSTPPVEEPEEQPQEEQQAEIMEVAADTVEQDKNNQSTHEVPEVNSNGTGAEAAELSFNIEQLNGTVEEGQADEKDTSAATAIHNLSNGSSPTKQQQTDNNMTAMEFLAANDEEAVPSSTEQPATPDAVAAKPVNTTMFENMKFVLTSATRSKKTSDFNKRDYRTKIEERGGQMIEDFSALQEGDKAFLIADTYYRTHKYLSALSLSVPCVKHNWILECVNQEHLVDHLPFMLPAGESTLDSTKIYDWKPLKGQLLREKRVWLGFVDIWSSIISNLGAELVEGMPQGIMDKLERCRENPVNILLSDVTCEKALAERVEAEGGIAVSSEWVIQAIVTGELPDVNASDRFRFDSAP</sequence>
<dbReference type="SMART" id="SM00292">
    <property type="entry name" value="BRCT"/>
    <property type="match status" value="1"/>
</dbReference>
<feature type="compositionally biased region" description="Low complexity" evidence="4">
    <location>
        <begin position="526"/>
        <end position="546"/>
    </location>
</feature>
<keyword evidence="6" id="KW-1185">Reference proteome</keyword>
<dbReference type="Proteomes" id="UP000887574">
    <property type="component" value="Unplaced"/>
</dbReference>
<dbReference type="PANTHER" id="PTHR15321:SF3">
    <property type="entry name" value="TP53-BINDING PROTEIN 1"/>
    <property type="match status" value="1"/>
</dbReference>
<evidence type="ECO:0000313" key="7">
    <source>
        <dbReference type="WBParaSite" id="jg18667"/>
    </source>
</evidence>
<feature type="compositionally biased region" description="Low complexity" evidence="4">
    <location>
        <begin position="410"/>
        <end position="432"/>
    </location>
</feature>
<evidence type="ECO:0000256" key="2">
    <source>
        <dbReference type="ARBA" id="ARBA00022763"/>
    </source>
</evidence>
<dbReference type="GO" id="GO:0005634">
    <property type="term" value="C:nucleus"/>
    <property type="evidence" value="ECO:0007669"/>
    <property type="project" value="UniProtKB-SubCell"/>
</dbReference>
<dbReference type="Pfam" id="PF00533">
    <property type="entry name" value="BRCT"/>
    <property type="match status" value="1"/>
</dbReference>
<evidence type="ECO:0000256" key="4">
    <source>
        <dbReference type="SAM" id="MobiDB-lite"/>
    </source>
</evidence>
<feature type="compositionally biased region" description="Low complexity" evidence="4">
    <location>
        <begin position="124"/>
        <end position="140"/>
    </location>
</feature>
<dbReference type="Pfam" id="PF18428">
    <property type="entry name" value="BRCT_3"/>
    <property type="match status" value="1"/>
</dbReference>
<reference evidence="7" key="1">
    <citation type="submission" date="2022-11" db="UniProtKB">
        <authorList>
            <consortium name="WormBaseParasite"/>
        </authorList>
    </citation>
    <scope>IDENTIFICATION</scope>
</reference>
<feature type="compositionally biased region" description="Basic and acidic residues" evidence="4">
    <location>
        <begin position="514"/>
        <end position="525"/>
    </location>
</feature>
<comment type="subcellular location">
    <subcellularLocation>
        <location evidence="1">Nucleus</location>
    </subcellularLocation>
</comment>
<dbReference type="InterPro" id="IPR036420">
    <property type="entry name" value="BRCT_dom_sf"/>
</dbReference>
<feature type="compositionally biased region" description="Basic residues" evidence="4">
    <location>
        <begin position="1"/>
        <end position="11"/>
    </location>
</feature>
<accession>A0A915DD71</accession>
<feature type="compositionally biased region" description="Polar residues" evidence="4">
    <location>
        <begin position="18"/>
        <end position="34"/>
    </location>
</feature>
<evidence type="ECO:0000259" key="5">
    <source>
        <dbReference type="PROSITE" id="PS50172"/>
    </source>
</evidence>
<dbReference type="InterPro" id="IPR047250">
    <property type="entry name" value="BRCT_p53bp1-like_rpt2"/>
</dbReference>
<dbReference type="GO" id="GO:0045944">
    <property type="term" value="P:positive regulation of transcription by RNA polymerase II"/>
    <property type="evidence" value="ECO:0007669"/>
    <property type="project" value="TreeGrafter"/>
</dbReference>